<feature type="region of interest" description="Disordered" evidence="17">
    <location>
        <begin position="591"/>
        <end position="785"/>
    </location>
</feature>
<gene>
    <name evidence="19" type="primary">RBM28</name>
</gene>
<evidence type="ECO:0000256" key="2">
    <source>
        <dbReference type="ARBA" id="ARBA00022499"/>
    </source>
</evidence>
<keyword evidence="2" id="KW-1017">Isopeptide bond</keyword>
<sequence>MAGLTLLVRGLPASARGPGLEQLFGQLGPLKRCFVVTHKGSETCRGFGYVTFSLLEDAQRALREVTTFEGHEIKVAVAKKKLREKKQRQPDASETPPEEQKPRKPKGAPKKARLIIRNLSFKCAEDDLKALFSPFGAVLEVNIPRKADGKMRGFAFVQFKNILQAGKALKGMNMKEIKGRTVAVDWAVAKDKYQATQAGPPSGGREEKPSQTQQQDSGSENASEEEDEEEEEALGSDEPSSSRVPGRGAGGSPGCSAPGSRSCRLGKGTAAACTDSSEEEEAGEAADEAEDGSEVEREEPEGSDESAAGSVEDDEDADVARKRKKGPKRPSDVAEGRTVFIRNLAFDTEEEELGERLERFGDLKYVRIVLHPDTEHSRGCAFAQFTTQEAAQKCLEAAQDDSEGGGLRLGGRRLHLDLAVSRDEAQKLQAQKVKKPTGTRNLYLAREGLIRAGTQAAEGVSTTDMAKRVRFEELKRQKLKDQNIFVSRTRLCVHNLPKALDDKQLRQLLLRAAGGGPGLRIKECRVMRNLTAPAGKGRGQSLGYAFVEFEKHEHALAALRHTNNNPQLFGPHKRPIVEFSLEDRRKLKLKEQRAQRSLQKLRQKQAAEGQGPPRGPGPAETPQKLPPGPKGQQNPRKRDPSGQGNAPGPQGQKDPRGPRTQGPKGQKDSLGPEGQGDAAGAMGQQNPRKRGPEGRGAGTPWAGFQTKAEVEQVELPDGKKRRKVLTLPTHRGPKIRQRDRGKPAAPKKPKAQASQRRQEKQRVAPRQAPGKRRRPAGGRAEARFDQLVEQYKRKILGSAPSAPGAKRSKWFES</sequence>
<evidence type="ECO:0000313" key="20">
    <source>
        <dbReference type="Proteomes" id="UP000472274"/>
    </source>
</evidence>
<feature type="compositionally biased region" description="Low complexity" evidence="17">
    <location>
        <begin position="254"/>
        <end position="263"/>
    </location>
</feature>
<dbReference type="InterPro" id="IPR012677">
    <property type="entry name" value="Nucleotide-bd_a/b_plait_sf"/>
</dbReference>
<feature type="domain" description="RRM" evidence="18">
    <location>
        <begin position="337"/>
        <end position="421"/>
    </location>
</feature>
<feature type="compositionally biased region" description="Acidic residues" evidence="17">
    <location>
        <begin position="222"/>
        <end position="235"/>
    </location>
</feature>
<dbReference type="Gene3D" id="3.30.70.330">
    <property type="match status" value="4"/>
</dbReference>
<feature type="compositionally biased region" description="Low complexity" evidence="17">
    <location>
        <begin position="236"/>
        <end position="246"/>
    </location>
</feature>
<evidence type="ECO:0000256" key="14">
    <source>
        <dbReference type="ARBA" id="ARBA00067877"/>
    </source>
</evidence>
<dbReference type="GeneTree" id="ENSGT00550000074976"/>
<evidence type="ECO:0000256" key="15">
    <source>
        <dbReference type="ARBA" id="ARBA00075702"/>
    </source>
</evidence>
<evidence type="ECO:0000256" key="13">
    <source>
        <dbReference type="ARBA" id="ARBA00062033"/>
    </source>
</evidence>
<evidence type="ECO:0000256" key="11">
    <source>
        <dbReference type="ARBA" id="ARBA00023242"/>
    </source>
</evidence>
<evidence type="ECO:0000256" key="4">
    <source>
        <dbReference type="ARBA" id="ARBA00022664"/>
    </source>
</evidence>
<reference evidence="19" key="2">
    <citation type="submission" date="2025-09" db="UniProtKB">
        <authorList>
            <consortium name="Ensembl"/>
        </authorList>
    </citation>
    <scope>IDENTIFICATION</scope>
</reference>
<evidence type="ECO:0000256" key="12">
    <source>
        <dbReference type="ARBA" id="ARBA00053567"/>
    </source>
</evidence>
<keyword evidence="7" id="KW-0832">Ubl conjugation</keyword>
<dbReference type="GO" id="GO:0008380">
    <property type="term" value="P:RNA splicing"/>
    <property type="evidence" value="ECO:0007669"/>
    <property type="project" value="UniProtKB-KW"/>
</dbReference>
<dbReference type="Pfam" id="PF00076">
    <property type="entry name" value="RRM_1"/>
    <property type="match status" value="4"/>
</dbReference>
<evidence type="ECO:0000256" key="1">
    <source>
        <dbReference type="ARBA" id="ARBA00004604"/>
    </source>
</evidence>
<proteinExistence type="predicted"/>
<keyword evidence="4" id="KW-0507">mRNA processing</keyword>
<dbReference type="GO" id="GO:0003729">
    <property type="term" value="F:mRNA binding"/>
    <property type="evidence" value="ECO:0007669"/>
    <property type="project" value="TreeGrafter"/>
</dbReference>
<evidence type="ECO:0000256" key="16">
    <source>
        <dbReference type="PROSITE-ProRule" id="PRU00176"/>
    </source>
</evidence>
<evidence type="ECO:0000256" key="8">
    <source>
        <dbReference type="ARBA" id="ARBA00022884"/>
    </source>
</evidence>
<dbReference type="FunFam" id="3.30.70.330:FF:000182">
    <property type="entry name" value="RNA-binding motif protein 28"/>
    <property type="match status" value="1"/>
</dbReference>
<dbReference type="InterPro" id="IPR035979">
    <property type="entry name" value="RBD_domain_sf"/>
</dbReference>
<dbReference type="Ensembl" id="ENSTMTT00000018405.1">
    <property type="protein sequence ID" value="ENSTMTP00000017771.1"/>
    <property type="gene ID" value="ENSTMTG00000013082.1"/>
</dbReference>
<dbReference type="AlphaFoldDB" id="A0A674J7B5"/>
<dbReference type="CDD" id="cd12414">
    <property type="entry name" value="RRM2_RBM28_like"/>
    <property type="match status" value="1"/>
</dbReference>
<name>A0A674J7B5_9SAUR</name>
<evidence type="ECO:0000256" key="6">
    <source>
        <dbReference type="ARBA" id="ARBA00022737"/>
    </source>
</evidence>
<evidence type="ECO:0000256" key="9">
    <source>
        <dbReference type="ARBA" id="ARBA00022990"/>
    </source>
</evidence>
<dbReference type="GO" id="GO:0005730">
    <property type="term" value="C:nucleolus"/>
    <property type="evidence" value="ECO:0007669"/>
    <property type="project" value="UniProtKB-SubCell"/>
</dbReference>
<keyword evidence="6" id="KW-0677">Repeat</keyword>
<organism evidence="19 20">
    <name type="scientific">Terrapene triunguis</name>
    <name type="common">Three-toed box turtle</name>
    <dbReference type="NCBI Taxonomy" id="2587831"/>
    <lineage>
        <taxon>Eukaryota</taxon>
        <taxon>Metazoa</taxon>
        <taxon>Chordata</taxon>
        <taxon>Craniata</taxon>
        <taxon>Vertebrata</taxon>
        <taxon>Euteleostomi</taxon>
        <taxon>Archelosauria</taxon>
        <taxon>Testudinata</taxon>
        <taxon>Testudines</taxon>
        <taxon>Cryptodira</taxon>
        <taxon>Durocryptodira</taxon>
        <taxon>Testudinoidea</taxon>
        <taxon>Emydidae</taxon>
        <taxon>Terrapene</taxon>
    </lineage>
</organism>
<keyword evidence="5" id="KW-0747">Spliceosome</keyword>
<evidence type="ECO:0000256" key="3">
    <source>
        <dbReference type="ARBA" id="ARBA00022553"/>
    </source>
</evidence>
<dbReference type="FunFam" id="3.30.70.330:FF:000340">
    <property type="entry name" value="RNA-binding motif protein 28"/>
    <property type="match status" value="1"/>
</dbReference>
<dbReference type="InterPro" id="IPR000504">
    <property type="entry name" value="RRM_dom"/>
</dbReference>
<feature type="compositionally biased region" description="Acidic residues" evidence="17">
    <location>
        <begin position="276"/>
        <end position="304"/>
    </location>
</feature>
<evidence type="ECO:0000256" key="5">
    <source>
        <dbReference type="ARBA" id="ARBA00022728"/>
    </source>
</evidence>
<keyword evidence="9" id="KW-0007">Acetylation</keyword>
<evidence type="ECO:0000313" key="19">
    <source>
        <dbReference type="Ensembl" id="ENSTMTP00000017771.1"/>
    </source>
</evidence>
<dbReference type="PANTHER" id="PTHR48039:SF5">
    <property type="entry name" value="RNA-BINDING PROTEIN 28"/>
    <property type="match status" value="1"/>
</dbReference>
<keyword evidence="20" id="KW-1185">Reference proteome</keyword>
<accession>A0A674J7B5</accession>
<comment type="subunit">
    <text evidence="13">Interacts with U1, U2, U4, U5, and U6 spliceosomal small nuclear RNAs (snRNAs).</text>
</comment>
<keyword evidence="10" id="KW-0508">mRNA splicing</keyword>
<evidence type="ECO:0000256" key="17">
    <source>
        <dbReference type="SAM" id="MobiDB-lite"/>
    </source>
</evidence>
<dbReference type="CDD" id="cd12416">
    <property type="entry name" value="RRM4_RBM28_like"/>
    <property type="match status" value="1"/>
</dbReference>
<dbReference type="GO" id="GO:0006397">
    <property type="term" value="P:mRNA processing"/>
    <property type="evidence" value="ECO:0007669"/>
    <property type="project" value="UniProtKB-KW"/>
</dbReference>
<feature type="region of interest" description="Disordered" evidence="17">
    <location>
        <begin position="79"/>
        <end position="110"/>
    </location>
</feature>
<dbReference type="InterPro" id="IPR051945">
    <property type="entry name" value="RRM_MRD1_RNA_proc_ribogen"/>
</dbReference>
<dbReference type="FunFam" id="3.30.70.330:FF:000315">
    <property type="entry name" value="RNA-binding motif protein 28"/>
    <property type="match status" value="1"/>
</dbReference>
<dbReference type="SUPFAM" id="SSF54928">
    <property type="entry name" value="RNA-binding domain, RBD"/>
    <property type="match status" value="3"/>
</dbReference>
<dbReference type="SMART" id="SM00360">
    <property type="entry name" value="RRM"/>
    <property type="match status" value="4"/>
</dbReference>
<comment type="subcellular location">
    <subcellularLocation>
        <location evidence="1">Nucleus</location>
        <location evidence="1">Nucleolus</location>
    </subcellularLocation>
</comment>
<feature type="domain" description="RRM" evidence="18">
    <location>
        <begin position="112"/>
        <end position="189"/>
    </location>
</feature>
<feature type="domain" description="RRM" evidence="18">
    <location>
        <begin position="489"/>
        <end position="594"/>
    </location>
</feature>
<comment type="function">
    <text evidence="12">Nucleolar component of the spliceosomal ribonucleoprotein complexes.</text>
</comment>
<evidence type="ECO:0000256" key="10">
    <source>
        <dbReference type="ARBA" id="ARBA00023187"/>
    </source>
</evidence>
<evidence type="ECO:0000259" key="18">
    <source>
        <dbReference type="PROSITE" id="PS50102"/>
    </source>
</evidence>
<keyword evidence="3" id="KW-0597">Phosphoprotein</keyword>
<feature type="compositionally biased region" description="Low complexity" evidence="17">
    <location>
        <begin position="675"/>
        <end position="685"/>
    </location>
</feature>
<feature type="region of interest" description="Disordered" evidence="17">
    <location>
        <begin position="195"/>
        <end position="333"/>
    </location>
</feature>
<dbReference type="Proteomes" id="UP000472274">
    <property type="component" value="Unplaced"/>
</dbReference>
<feature type="domain" description="RRM" evidence="18">
    <location>
        <begin position="4"/>
        <end position="80"/>
    </location>
</feature>
<keyword evidence="11" id="KW-0539">Nucleus</keyword>
<keyword evidence="8 16" id="KW-0694">RNA-binding</keyword>
<dbReference type="InParanoid" id="A0A674J7B5"/>
<evidence type="ECO:0000256" key="7">
    <source>
        <dbReference type="ARBA" id="ARBA00022843"/>
    </source>
</evidence>
<dbReference type="PANTHER" id="PTHR48039">
    <property type="entry name" value="RNA-BINDING MOTIF PROTEIN 14B"/>
    <property type="match status" value="1"/>
</dbReference>
<protein>
    <recommendedName>
        <fullName evidence="14">RNA-binding protein 28</fullName>
    </recommendedName>
    <alternativeName>
        <fullName evidence="15">RNA-binding motif protein 28</fullName>
    </alternativeName>
</protein>
<dbReference type="GO" id="GO:0005681">
    <property type="term" value="C:spliceosomal complex"/>
    <property type="evidence" value="ECO:0007669"/>
    <property type="project" value="UniProtKB-KW"/>
</dbReference>
<reference evidence="19" key="1">
    <citation type="submission" date="2025-08" db="UniProtKB">
        <authorList>
            <consortium name="Ensembl"/>
        </authorList>
    </citation>
    <scope>IDENTIFICATION</scope>
</reference>
<dbReference type="PROSITE" id="PS50102">
    <property type="entry name" value="RRM"/>
    <property type="match status" value="4"/>
</dbReference>
<dbReference type="CDD" id="cd12413">
    <property type="entry name" value="RRM1_RBM28_like"/>
    <property type="match status" value="1"/>
</dbReference>
<dbReference type="CDD" id="cd12415">
    <property type="entry name" value="RRM3_RBM28_like"/>
    <property type="match status" value="1"/>
</dbReference>